<dbReference type="Proteomes" id="UP001327560">
    <property type="component" value="Chromosome 8"/>
</dbReference>
<dbReference type="PANTHER" id="PTHR33070:SF49">
    <property type="entry name" value="OS06G0725500 PROTEIN"/>
    <property type="match status" value="1"/>
</dbReference>
<feature type="compositionally biased region" description="Low complexity" evidence="1">
    <location>
        <begin position="1"/>
        <end position="21"/>
    </location>
</feature>
<keyword evidence="3" id="KW-1185">Reference proteome</keyword>
<evidence type="ECO:0000256" key="1">
    <source>
        <dbReference type="SAM" id="MobiDB-lite"/>
    </source>
</evidence>
<dbReference type="GO" id="GO:0048364">
    <property type="term" value="P:root development"/>
    <property type="evidence" value="ECO:0007669"/>
    <property type="project" value="InterPro"/>
</dbReference>
<sequence>MVAGFRRSLSLSGLSPSASPARCRRRDAPAPHHTRSVSLPCRSHPALSLLHDEIRSSADLGSPFAAAAASSGLERADRLLAALDDLLRLPQTQEPLRRRPAWADRLLDGVLRLADAQGSFRSASISLAQHTAEARAAARRRDPARLASAARSQRRAEKELAALASAIKDLARCPPFAPGLWADAAEAEVAGIVAEAVAAVASTMSAVFLGVASSAAAASSSKDYSWRVWALRKASSPLRTKEAEEAEIATMAKLEESMEGVEEGSERVYRSLVNIRVALLNILTPSL</sequence>
<dbReference type="EMBL" id="CP136897">
    <property type="protein sequence ID" value="WOL18184.1"/>
    <property type="molecule type" value="Genomic_DNA"/>
</dbReference>
<feature type="region of interest" description="Disordered" evidence="1">
    <location>
        <begin position="1"/>
        <end position="39"/>
    </location>
</feature>
<dbReference type="AlphaFoldDB" id="A0AAQ3L0E3"/>
<protein>
    <submittedName>
        <fullName evidence="2">Uncharacterized protein</fullName>
    </submittedName>
</protein>
<proteinExistence type="predicted"/>
<organism evidence="2 3">
    <name type="scientific">Canna indica</name>
    <name type="common">Indian-shot</name>
    <dbReference type="NCBI Taxonomy" id="4628"/>
    <lineage>
        <taxon>Eukaryota</taxon>
        <taxon>Viridiplantae</taxon>
        <taxon>Streptophyta</taxon>
        <taxon>Embryophyta</taxon>
        <taxon>Tracheophyta</taxon>
        <taxon>Spermatophyta</taxon>
        <taxon>Magnoliopsida</taxon>
        <taxon>Liliopsida</taxon>
        <taxon>Zingiberales</taxon>
        <taxon>Cannaceae</taxon>
        <taxon>Canna</taxon>
    </lineage>
</organism>
<dbReference type="InterPro" id="IPR004320">
    <property type="entry name" value="BPS1_pln"/>
</dbReference>
<evidence type="ECO:0000313" key="2">
    <source>
        <dbReference type="EMBL" id="WOL18184.1"/>
    </source>
</evidence>
<accession>A0AAQ3L0E3</accession>
<evidence type="ECO:0000313" key="3">
    <source>
        <dbReference type="Proteomes" id="UP001327560"/>
    </source>
</evidence>
<dbReference type="Pfam" id="PF03087">
    <property type="entry name" value="BPS1"/>
    <property type="match status" value="1"/>
</dbReference>
<dbReference type="PANTHER" id="PTHR33070">
    <property type="entry name" value="OS06G0725500 PROTEIN"/>
    <property type="match status" value="1"/>
</dbReference>
<name>A0AAQ3L0E3_9LILI</name>
<dbReference type="GO" id="GO:0048367">
    <property type="term" value="P:shoot system development"/>
    <property type="evidence" value="ECO:0007669"/>
    <property type="project" value="InterPro"/>
</dbReference>
<gene>
    <name evidence="2" type="ORF">Cni_G26977</name>
</gene>
<reference evidence="2 3" key="1">
    <citation type="submission" date="2023-10" db="EMBL/GenBank/DDBJ databases">
        <title>Chromosome-scale genome assembly provides insights into flower coloration mechanisms of Canna indica.</title>
        <authorList>
            <person name="Li C."/>
        </authorList>
    </citation>
    <scope>NUCLEOTIDE SEQUENCE [LARGE SCALE GENOMIC DNA]</scope>
    <source>
        <tissue evidence="2">Flower</tissue>
    </source>
</reference>